<sequence length="1347" mass="153894">MKFVTRFVKKITDDSLDNDPVQLETLRSVPAWVLLGEPGAGKSKVFEMEAKANNGLHLSITEFISVEIEDEWKNHCLFLDGLDEARASSTNQTILYQVRSRLKRLGFPAFRIACRAADWHGLSDQDEIIGASPDGQLGIYTLTPLKEVDIKYLLAENFNRTDSEELIAQAQKQGISALLSNPQTLQLTVKALEGTSWPNNREEAYQLGCNTFVQEGNKKHRDRNRFQQVSQEDLINSAGFLFAILLLGDKSGIALDPTAQNELFIELSALQINSNNHDSSVLDTTLFVPASSNEERLEPIHRSVAEYLAAQWLGDQIDKHGLPIQRVLNLILGFDGKAVTNLRGLYGWLALKSLKARQWLIKNDPLTVLLCSDLYPMDVTSKKQILQELQIQIQNNPSIIWHVRDYRDLAPLFQPELKNEYLITLQNTNRDDATQTYLVFILKILKLSASKAKLNTELKNIAADGSRWERVRKLALEAWLISGITTSEIIEFLDGLNERKVPNANEELIGVLLNELFPKSLTSVDVLPYLQSPQRHFMGTYQHFWVYDFPKKVPIAELPILLNQLSKRSDLQLINWKNFHLSRMLTSLIARGVEAHGDKISNLELFTWLHLGTDEYGGRLHEPEFRKQITEWLKIRPERYKGLLGICYDRNEDNPEPLNAIFNDSQVLQGIPAPSDIGLWHFQQISLTKNQVIAKEHLAKATRTLWSNQSGLTIEMLFAIVTNDSVRRGWLKTLLVCELSEGYKAQIYSNQNRQIEQVELKKKRCEELSLKISEIRQGMAQPAQMNALANVWQNRYSDTRGDTPLDRFKNYCDNYEEVFKATKEGMQSCLLRKDIPTVDDIIKLFLRQESYLIREACLLGIEILWTENPSNIELIDSTTLEKVVCFYLTNGSETTEDWFLYLLKTKPELVAKIFITYSIASFKAKKDYINGLHALEEDAAYLPLARLCLPALLRGFPTRNKTSQLAQLRSLLRVALKYSIPELLGIIEHKVKLKSLDSNQRVYFLLTGTFIDPVEYEKKLWDFVGHSWQRIEHLSDFIGNNFGVLPIDLTMSSFTLGKLIEIQTPFAEFDWPVGGGFVSQAMNLGDHIRNLIGKLTAIGTTESLEEINRLLELPSLGKIKRHLLISKQDLLQRLRENSFSHPKVTDVVKILRNQSPVNPSDLQAIVMNTLDQIATEIRTSNSDIYRQFWTEGKVNKHKTENSCRDALLTLLRNHLTQMGIECQPEVDYVNDKRADIRVSYQNQYYLPIEIKGEWHSELWSSAQTQLIPLYTTPRETQGYGVYLILWVGGTEQPAARDDGRKASTPTELESRLHQHITRDCQNYVSVKVLDISWPKSVKNTLELSFNS</sequence>
<dbReference type="OrthoDB" id="9004810at2"/>
<evidence type="ECO:0000313" key="1">
    <source>
        <dbReference type="EMBL" id="SMC74274.1"/>
    </source>
</evidence>
<keyword evidence="2" id="KW-1185">Reference proteome</keyword>
<accession>A0A1W2BN43</accession>
<reference evidence="1 2" key="1">
    <citation type="submission" date="2017-04" db="EMBL/GenBank/DDBJ databases">
        <authorList>
            <person name="Afonso C.L."/>
            <person name="Miller P.J."/>
            <person name="Scott M.A."/>
            <person name="Spackman E."/>
            <person name="Goraichik I."/>
            <person name="Dimitrov K.M."/>
            <person name="Suarez D.L."/>
            <person name="Swayne D.E."/>
        </authorList>
    </citation>
    <scope>NUCLEOTIDE SEQUENCE [LARGE SCALE GENOMIC DNA]</scope>
    <source>
        <strain evidence="1 2">VK13</strain>
    </source>
</reference>
<dbReference type="RefSeq" id="WP_084285209.1">
    <property type="nucleotide sequence ID" value="NZ_FWXJ01000014.1"/>
</dbReference>
<dbReference type="STRING" id="1938817.SAMN06296008_11442"/>
<gene>
    <name evidence="1" type="ORF">SAMN06296008_11442</name>
</gene>
<proteinExistence type="predicted"/>
<name>A0A1W2BN43_9BURK</name>
<organism evidence="1 2">
    <name type="scientific">Polynucleobacter kasalickyi</name>
    <dbReference type="NCBI Taxonomy" id="1938817"/>
    <lineage>
        <taxon>Bacteria</taxon>
        <taxon>Pseudomonadati</taxon>
        <taxon>Pseudomonadota</taxon>
        <taxon>Betaproteobacteria</taxon>
        <taxon>Burkholderiales</taxon>
        <taxon>Burkholderiaceae</taxon>
        <taxon>Polynucleobacter</taxon>
    </lineage>
</organism>
<dbReference type="Proteomes" id="UP000192708">
    <property type="component" value="Unassembled WGS sequence"/>
</dbReference>
<evidence type="ECO:0000313" key="2">
    <source>
        <dbReference type="Proteomes" id="UP000192708"/>
    </source>
</evidence>
<dbReference type="EMBL" id="FWXJ01000014">
    <property type="protein sequence ID" value="SMC74274.1"/>
    <property type="molecule type" value="Genomic_DNA"/>
</dbReference>
<protein>
    <submittedName>
        <fullName evidence="1">Uncharacterized protein</fullName>
    </submittedName>
</protein>